<dbReference type="EMBL" id="FXTB01000003">
    <property type="protein sequence ID" value="SMO59986.1"/>
    <property type="molecule type" value="Genomic_DNA"/>
</dbReference>
<evidence type="ECO:0000256" key="2">
    <source>
        <dbReference type="ARBA" id="ARBA00022485"/>
    </source>
</evidence>
<keyword evidence="6" id="KW-0411">Iron-sulfur</keyword>
<keyword evidence="2" id="KW-0004">4Fe-4S</keyword>
<dbReference type="GO" id="GO:0005886">
    <property type="term" value="C:plasma membrane"/>
    <property type="evidence" value="ECO:0007669"/>
    <property type="project" value="TreeGrafter"/>
</dbReference>
<dbReference type="InterPro" id="IPR017896">
    <property type="entry name" value="4Fe4S_Fe-S-bd"/>
</dbReference>
<feature type="transmembrane region" description="Helical" evidence="7">
    <location>
        <begin position="86"/>
        <end position="110"/>
    </location>
</feature>
<dbReference type="SUPFAM" id="SSF54862">
    <property type="entry name" value="4Fe-4S ferredoxins"/>
    <property type="match status" value="1"/>
</dbReference>
<keyword evidence="4" id="KW-0249">Electron transport</keyword>
<dbReference type="NCBIfam" id="TIGR02745">
    <property type="entry name" value="ccoG_rdxA_fixG"/>
    <property type="match status" value="1"/>
</dbReference>
<dbReference type="Pfam" id="PF13746">
    <property type="entry name" value="Fer4_18"/>
    <property type="match status" value="1"/>
</dbReference>
<dbReference type="PANTHER" id="PTHR30176">
    <property type="entry name" value="FERREDOXIN-TYPE PROTEIN NAPH"/>
    <property type="match status" value="1"/>
</dbReference>
<dbReference type="InterPro" id="IPR013783">
    <property type="entry name" value="Ig-like_fold"/>
</dbReference>
<evidence type="ECO:0000313" key="10">
    <source>
        <dbReference type="Proteomes" id="UP000319040"/>
    </source>
</evidence>
<feature type="transmembrane region" description="Helical" evidence="7">
    <location>
        <begin position="149"/>
        <end position="171"/>
    </location>
</feature>
<feature type="transmembrane region" description="Helical" evidence="7">
    <location>
        <begin position="191"/>
        <end position="209"/>
    </location>
</feature>
<dbReference type="PANTHER" id="PTHR30176:SF3">
    <property type="entry name" value="FERREDOXIN-TYPE PROTEIN NAPH"/>
    <property type="match status" value="1"/>
</dbReference>
<evidence type="ECO:0000256" key="7">
    <source>
        <dbReference type="SAM" id="Phobius"/>
    </source>
</evidence>
<dbReference type="GO" id="GO:0051539">
    <property type="term" value="F:4 iron, 4 sulfur cluster binding"/>
    <property type="evidence" value="ECO:0007669"/>
    <property type="project" value="UniProtKB-KW"/>
</dbReference>
<dbReference type="InterPro" id="IPR017900">
    <property type="entry name" value="4Fe4S_Fe_S_CS"/>
</dbReference>
<keyword evidence="5" id="KW-0408">Iron</keyword>
<dbReference type="RefSeq" id="WP_142532943.1">
    <property type="nucleotide sequence ID" value="NZ_FXTB01000003.1"/>
</dbReference>
<dbReference type="Pfam" id="PF11614">
    <property type="entry name" value="FixG_C"/>
    <property type="match status" value="1"/>
</dbReference>
<dbReference type="InterPro" id="IPR051684">
    <property type="entry name" value="Electron_Trans/Redox"/>
</dbReference>
<dbReference type="Proteomes" id="UP000319040">
    <property type="component" value="Unassembled WGS sequence"/>
</dbReference>
<sequence length="453" mass="51642">MHSPIEKTFRERPDNIDEKGKRKWIKARQPKGKWYTRRTVVAIFLLVFFIVAPIIKIGGKPFMLIDVINRKFHLFGATVYSQDSEIMALLMATVVIFIVLFTSVFGRFWCGWACPHTVFMEMVYRRIEYMFHGNYQRGKRKKTPTKLSIALKYVLFFLVTLFFTNVFIMWFTGPAQLWVIWQSPLGEYWEVYAAMAAVSGFYFWIYSYLREGVCTMFCPYGRMQGVLLDSKSITVAYDYKRGEPRKVKGDCIDCGACIAVCPTGIDIKNGTQLECVNCTACIDECNIVMKRIGRPKNLIRFTSKYSIETGKSSIKSVRTFAYAGVLLVLLTALVAAVSIRTEIDASLLRMPGTMFQEAANDTISNIYRLKIVNKTDGFKKLKLKVLKPINSTFYLSEHPIHLNENGSFDGVIILKRGKADISAKNAAVELGLYYNNRLLETTTATFKAPLGEK</sequence>
<evidence type="ECO:0000256" key="3">
    <source>
        <dbReference type="ARBA" id="ARBA00022723"/>
    </source>
</evidence>
<gene>
    <name evidence="9" type="ORF">SAMN06265379_103242</name>
</gene>
<dbReference type="Gene3D" id="3.30.70.20">
    <property type="match status" value="1"/>
</dbReference>
<keyword evidence="7" id="KW-1133">Transmembrane helix</keyword>
<keyword evidence="3" id="KW-0479">Metal-binding</keyword>
<evidence type="ECO:0000256" key="6">
    <source>
        <dbReference type="ARBA" id="ARBA00023014"/>
    </source>
</evidence>
<organism evidence="9 10">
    <name type="scientific">Saccharicrinis carchari</name>
    <dbReference type="NCBI Taxonomy" id="1168039"/>
    <lineage>
        <taxon>Bacteria</taxon>
        <taxon>Pseudomonadati</taxon>
        <taxon>Bacteroidota</taxon>
        <taxon>Bacteroidia</taxon>
        <taxon>Marinilabiliales</taxon>
        <taxon>Marinilabiliaceae</taxon>
        <taxon>Saccharicrinis</taxon>
    </lineage>
</organism>
<proteinExistence type="predicted"/>
<dbReference type="AlphaFoldDB" id="A0A521CKM5"/>
<dbReference type="Pfam" id="PF12801">
    <property type="entry name" value="Fer4_5"/>
    <property type="match status" value="1"/>
</dbReference>
<reference evidence="9 10" key="1">
    <citation type="submission" date="2017-05" db="EMBL/GenBank/DDBJ databases">
        <authorList>
            <person name="Varghese N."/>
            <person name="Submissions S."/>
        </authorList>
    </citation>
    <scope>NUCLEOTIDE SEQUENCE [LARGE SCALE GENOMIC DNA]</scope>
    <source>
        <strain evidence="9 10">DSM 27040</strain>
    </source>
</reference>
<accession>A0A521CKM5</accession>
<dbReference type="OrthoDB" id="9811700at2"/>
<feature type="transmembrane region" description="Helical" evidence="7">
    <location>
        <begin position="35"/>
        <end position="55"/>
    </location>
</feature>
<keyword evidence="7" id="KW-0812">Transmembrane</keyword>
<dbReference type="InterPro" id="IPR032879">
    <property type="entry name" value="FixG_C"/>
</dbReference>
<evidence type="ECO:0000256" key="4">
    <source>
        <dbReference type="ARBA" id="ARBA00022982"/>
    </source>
</evidence>
<feature type="transmembrane region" description="Helical" evidence="7">
    <location>
        <begin position="320"/>
        <end position="339"/>
    </location>
</feature>
<evidence type="ECO:0000256" key="1">
    <source>
        <dbReference type="ARBA" id="ARBA00022448"/>
    </source>
</evidence>
<dbReference type="InterPro" id="IPR014116">
    <property type="entry name" value="Cyt_c_oxidase_cbb3_FixG"/>
</dbReference>
<keyword evidence="1" id="KW-0813">Transport</keyword>
<evidence type="ECO:0000259" key="8">
    <source>
        <dbReference type="PROSITE" id="PS51379"/>
    </source>
</evidence>
<name>A0A521CKM5_SACCC</name>
<feature type="domain" description="4Fe-4S ferredoxin-type" evidence="8">
    <location>
        <begin position="242"/>
        <end position="270"/>
    </location>
</feature>
<dbReference type="PROSITE" id="PS00198">
    <property type="entry name" value="4FE4S_FER_1"/>
    <property type="match status" value="1"/>
</dbReference>
<dbReference type="GO" id="GO:0046872">
    <property type="term" value="F:metal ion binding"/>
    <property type="evidence" value="ECO:0007669"/>
    <property type="project" value="UniProtKB-KW"/>
</dbReference>
<protein>
    <submittedName>
        <fullName evidence="9">Cytochrome c oxidase accessory protein FixG</fullName>
    </submittedName>
</protein>
<evidence type="ECO:0000313" key="9">
    <source>
        <dbReference type="EMBL" id="SMO59986.1"/>
    </source>
</evidence>
<keyword evidence="10" id="KW-1185">Reference proteome</keyword>
<evidence type="ECO:0000256" key="5">
    <source>
        <dbReference type="ARBA" id="ARBA00023004"/>
    </source>
</evidence>
<dbReference type="Gene3D" id="2.60.40.10">
    <property type="entry name" value="Immunoglobulins"/>
    <property type="match status" value="1"/>
</dbReference>
<keyword evidence="7" id="KW-0472">Membrane</keyword>
<dbReference type="PROSITE" id="PS51379">
    <property type="entry name" value="4FE4S_FER_2"/>
    <property type="match status" value="1"/>
</dbReference>